<dbReference type="GeneID" id="110990146"/>
<dbReference type="KEGG" id="aplc:110990146"/>
<dbReference type="Gene3D" id="2.60.120.290">
    <property type="entry name" value="Spermadhesin, CUB domain"/>
    <property type="match status" value="1"/>
</dbReference>
<dbReference type="GO" id="GO:0071526">
    <property type="term" value="P:semaphorin-plexin signaling pathway"/>
    <property type="evidence" value="ECO:0007669"/>
    <property type="project" value="TreeGrafter"/>
</dbReference>
<gene>
    <name evidence="6" type="primary">LOC110990146</name>
</gene>
<dbReference type="InterPro" id="IPR015943">
    <property type="entry name" value="WD40/YVTN_repeat-like_dom_sf"/>
</dbReference>
<keyword evidence="3" id="KW-0732">Signal</keyword>
<evidence type="ECO:0000259" key="4">
    <source>
        <dbReference type="PROSITE" id="PS51004"/>
    </source>
</evidence>
<dbReference type="Gene3D" id="2.130.10.10">
    <property type="entry name" value="YVTN repeat-like/Quinoprotein amine dehydrogenase"/>
    <property type="match status" value="1"/>
</dbReference>
<dbReference type="PANTHER" id="PTHR11036">
    <property type="entry name" value="SEMAPHORIN"/>
    <property type="match status" value="1"/>
</dbReference>
<dbReference type="GO" id="GO:0030335">
    <property type="term" value="P:positive regulation of cell migration"/>
    <property type="evidence" value="ECO:0007669"/>
    <property type="project" value="TreeGrafter"/>
</dbReference>
<organism evidence="5 6">
    <name type="scientific">Acanthaster planci</name>
    <name type="common">Crown-of-thorns starfish</name>
    <dbReference type="NCBI Taxonomy" id="133434"/>
    <lineage>
        <taxon>Eukaryota</taxon>
        <taxon>Metazoa</taxon>
        <taxon>Echinodermata</taxon>
        <taxon>Eleutherozoa</taxon>
        <taxon>Asterozoa</taxon>
        <taxon>Asteroidea</taxon>
        <taxon>Valvatacea</taxon>
        <taxon>Valvatida</taxon>
        <taxon>Acanthasteridae</taxon>
        <taxon>Acanthaster</taxon>
    </lineage>
</organism>
<dbReference type="InterPro" id="IPR001627">
    <property type="entry name" value="Semap_dom"/>
</dbReference>
<dbReference type="SMART" id="SM00630">
    <property type="entry name" value="Sema"/>
    <property type="match status" value="1"/>
</dbReference>
<keyword evidence="5" id="KW-1185">Reference proteome</keyword>
<dbReference type="Proteomes" id="UP000694845">
    <property type="component" value="Unplaced"/>
</dbReference>
<dbReference type="Pfam" id="PF01403">
    <property type="entry name" value="Sema"/>
    <property type="match status" value="1"/>
</dbReference>
<dbReference type="SUPFAM" id="SSF101912">
    <property type="entry name" value="Sema domain"/>
    <property type="match status" value="1"/>
</dbReference>
<evidence type="ECO:0000256" key="3">
    <source>
        <dbReference type="SAM" id="SignalP"/>
    </source>
</evidence>
<reference evidence="6" key="1">
    <citation type="submission" date="2025-08" db="UniProtKB">
        <authorList>
            <consortium name="RefSeq"/>
        </authorList>
    </citation>
    <scope>IDENTIFICATION</scope>
</reference>
<dbReference type="SMART" id="SM00042">
    <property type="entry name" value="CUB"/>
    <property type="match status" value="1"/>
</dbReference>
<protein>
    <submittedName>
        <fullName evidence="6">Uncharacterized protein LOC110990146</fullName>
    </submittedName>
</protein>
<dbReference type="OrthoDB" id="9988752at2759"/>
<dbReference type="PANTHER" id="PTHR11036:SF127">
    <property type="entry name" value="SEMAPHORIN-1A"/>
    <property type="match status" value="1"/>
</dbReference>
<feature type="chain" id="PRO_5034648112" evidence="3">
    <location>
        <begin position="30"/>
        <end position="1031"/>
    </location>
</feature>
<dbReference type="GO" id="GO:0005886">
    <property type="term" value="C:plasma membrane"/>
    <property type="evidence" value="ECO:0007669"/>
    <property type="project" value="TreeGrafter"/>
</dbReference>
<evidence type="ECO:0000313" key="5">
    <source>
        <dbReference type="Proteomes" id="UP000694845"/>
    </source>
</evidence>
<dbReference type="SUPFAM" id="SSF49854">
    <property type="entry name" value="Spermadhesin, CUB domain"/>
    <property type="match status" value="1"/>
</dbReference>
<comment type="caution">
    <text evidence="2">Lacks conserved residue(s) required for the propagation of feature annotation.</text>
</comment>
<sequence length="1031" mass="112364">MTRTRSQSHLVLVLRALLLVAFFSNSLDAAKLEQNGSCMFSCPSRDAEVVSNTQTGLPAYRILNKIDGHIYIGSNETLTRLSIKNNQVTTNQITLQTMEPTLVVNCAAQNPSNKETVCWNFIRVAERTSSGQLLVCGTNAFSRLCYVCSTSGPITCNAISSSTSALLFVPQQIDVTASVSVINDGTSDMLYGGSRRDQDTTFNRYALNSDLNAHNPIEFQLDTVVVGMGFINDGTFVGRPFEYTHDDGREYAFFFYRENALEYTSGEKVYSRIARVCKNDIGGITNTNRFITFIKARLQCSISDSNIPFYYDDIQDVVWDANKKVAYGVFTSPKAGPSTSALCSYRIEDIMNLFDNGYFSKQPGGDVNRQWQEITEASGDDFPLPRPGLCKENRTTDYSPLLFRLVPNYNPDDHTSGSDATRTPPDLPYSDPPILFVDGVRFTSLVVDHDNDCTYFFGATTGTVVRAQKENCSNPDEKFSFVEVRDKGTSGPITGLEFLSKDSIKYLVITTEDRVITMPLNPDCSGETDEDRQVAQYPCCEFSDSACTCCQNGHLVESLYIDCSVTYATTVINICVESDRLNSTITQTDITAFNNDMNSFTCAEHVFCLDSGDGSNSVTCLVTDQHRILLIRKLLFRVRAKPVLTVPSVPNLSAKFKSGRFAVGVSWAEITATDTKDLPFVNDINCTDRGYATSVGVRGGMFGLGPHEVTCSATNSDGCQASKTFTFYVKASPVFIRANESAQIASPNYLRTASSHKQSNVNLTWIIRTENGRRIRIIFHNLDNHNGSVFRAGDGNDSADSATMFFEWKGTGEVPHLISLGDTVWLTFDGAYNNAAGFFLSAFSLPSSGANGDKCAASGVPPSCGMCVGPINNDMTRGPPCSCQAGKMGALCDIECPDLSLSIPDGVEFDANKEPVFVTWDEVTGNQTEIATGIGCASPGYGPGDVTVTGGLFKEGSHTVTCSAFDSNGCEVLERFTFSVNLHDLASTLVPDICQSTDKDINGLLGCSSKIVVTHENANVIAETVARLARK</sequence>
<dbReference type="InterPro" id="IPR035914">
    <property type="entry name" value="Sperma_CUB_dom_sf"/>
</dbReference>
<evidence type="ECO:0000256" key="2">
    <source>
        <dbReference type="PROSITE-ProRule" id="PRU00352"/>
    </source>
</evidence>
<dbReference type="InterPro" id="IPR000859">
    <property type="entry name" value="CUB_dom"/>
</dbReference>
<evidence type="ECO:0000313" key="6">
    <source>
        <dbReference type="RefSeq" id="XP_022110687.1"/>
    </source>
</evidence>
<dbReference type="RefSeq" id="XP_022110687.1">
    <property type="nucleotide sequence ID" value="XM_022254995.1"/>
</dbReference>
<proteinExistence type="predicted"/>
<dbReference type="GO" id="GO:0007411">
    <property type="term" value="P:axon guidance"/>
    <property type="evidence" value="ECO:0007669"/>
    <property type="project" value="TreeGrafter"/>
</dbReference>
<feature type="signal peptide" evidence="3">
    <location>
        <begin position="1"/>
        <end position="29"/>
    </location>
</feature>
<dbReference type="GO" id="GO:0030215">
    <property type="term" value="F:semaphorin receptor binding"/>
    <property type="evidence" value="ECO:0007669"/>
    <property type="project" value="InterPro"/>
</dbReference>
<dbReference type="InterPro" id="IPR036352">
    <property type="entry name" value="Semap_dom_sf"/>
</dbReference>
<accession>A0A8B8A003</accession>
<keyword evidence="1" id="KW-1015">Disulfide bond</keyword>
<dbReference type="InterPro" id="IPR027231">
    <property type="entry name" value="Semaphorin"/>
</dbReference>
<dbReference type="GO" id="GO:0045499">
    <property type="term" value="F:chemorepellent activity"/>
    <property type="evidence" value="ECO:0007669"/>
    <property type="project" value="TreeGrafter"/>
</dbReference>
<dbReference type="AlphaFoldDB" id="A0A8B8A003"/>
<dbReference type="PROSITE" id="PS51004">
    <property type="entry name" value="SEMA"/>
    <property type="match status" value="1"/>
</dbReference>
<evidence type="ECO:0000256" key="1">
    <source>
        <dbReference type="ARBA" id="ARBA00023157"/>
    </source>
</evidence>
<feature type="domain" description="Sema" evidence="4">
    <location>
        <begin position="24"/>
        <end position="520"/>
    </location>
</feature>
<dbReference type="OMA" id="WAEITAT"/>
<name>A0A8B8A003_ACAPL</name>